<protein>
    <submittedName>
        <fullName evidence="2">Nitrilase/cyanide hydratase and apolipoprotein N-acyltransferase</fullName>
    </submittedName>
</protein>
<name>D8JZ27_HYPDA</name>
<keyword evidence="2" id="KW-0449">Lipoprotein</keyword>
<dbReference type="GO" id="GO:0016746">
    <property type="term" value="F:acyltransferase activity"/>
    <property type="evidence" value="ECO:0007669"/>
    <property type="project" value="UniProtKB-KW"/>
</dbReference>
<dbReference type="Gene3D" id="3.60.110.10">
    <property type="entry name" value="Carbon-nitrogen hydrolase"/>
    <property type="match status" value="1"/>
</dbReference>
<sequence>MTKQPKSLKVASAQYPIGQPNTLAEWEQKVAVWVKNGAATGASLLVFPEYAAIEQAACFGPEVYGDLKLTLAKVAKLTAERVQFHADLAKKHKVHILTGSGPLLKSDGSYVNAAQLVTPDGSIGEQEKLVMTPFERDWGISAGTVVRVFKTKLGTFGIAICYDSEFPLLVRAMAEAGAEVVLVPSCTERVSGYHRVRTGSLARALENGIATVQSPTVGDAPWSPAVDFNAGAAGIYVPSEQGVSDTGVLAQGTLNAAEWVTAAIDLERLRRVREMGEMHNYCDWALQPGAPMRRVDVETVELA</sequence>
<proteinExistence type="predicted"/>
<reference evidence="3" key="1">
    <citation type="journal article" date="2011" name="J. Bacteriol.">
        <title>Genome sequences of eight morphologically diverse alphaproteobacteria.</title>
        <authorList>
            <consortium name="US DOE Joint Genome Institute"/>
            <person name="Brown P.J."/>
            <person name="Kysela D.T."/>
            <person name="Buechlein A."/>
            <person name="Hemmerich C."/>
            <person name="Brun Y.V."/>
        </authorList>
    </citation>
    <scope>NUCLEOTIDE SEQUENCE [LARGE SCALE GENOMIC DNA]</scope>
    <source>
        <strain evidence="3">ATCC 51888 / DSM 1869 / NCIB 11706 / TK 0415</strain>
    </source>
</reference>
<dbReference type="PANTHER" id="PTHR23088">
    <property type="entry name" value="NITRILASE-RELATED"/>
    <property type="match status" value="1"/>
</dbReference>
<dbReference type="InterPro" id="IPR003010">
    <property type="entry name" value="C-N_Hydrolase"/>
</dbReference>
<dbReference type="AlphaFoldDB" id="D8JZ27"/>
<dbReference type="InterPro" id="IPR036526">
    <property type="entry name" value="C-N_Hydrolase_sf"/>
</dbReference>
<dbReference type="EMBL" id="CP002083">
    <property type="protein sequence ID" value="ADJ23629.1"/>
    <property type="molecule type" value="Genomic_DNA"/>
</dbReference>
<evidence type="ECO:0000313" key="3">
    <source>
        <dbReference type="Proteomes" id="UP000002033"/>
    </source>
</evidence>
<dbReference type="SUPFAM" id="SSF56317">
    <property type="entry name" value="Carbon-nitrogen hydrolase"/>
    <property type="match status" value="1"/>
</dbReference>
<evidence type="ECO:0000313" key="2">
    <source>
        <dbReference type="EMBL" id="ADJ23629.1"/>
    </source>
</evidence>
<dbReference type="eggNOG" id="COG0388">
    <property type="taxonomic scope" value="Bacteria"/>
</dbReference>
<keyword evidence="3" id="KW-1185">Reference proteome</keyword>
<dbReference type="RefSeq" id="WP_013215788.1">
    <property type="nucleotide sequence ID" value="NC_014313.1"/>
</dbReference>
<dbReference type="CDD" id="cd07574">
    <property type="entry name" value="nitrilase_Rim1_like"/>
    <property type="match status" value="1"/>
</dbReference>
<dbReference type="HOGENOM" id="CLU_030130_5_0_5"/>
<keyword evidence="2" id="KW-0808">Transferase</keyword>
<dbReference type="Pfam" id="PF00795">
    <property type="entry name" value="CN_hydrolase"/>
    <property type="match status" value="1"/>
</dbReference>
<dbReference type="PROSITE" id="PS50263">
    <property type="entry name" value="CN_HYDROLASE"/>
    <property type="match status" value="1"/>
</dbReference>
<evidence type="ECO:0000259" key="1">
    <source>
        <dbReference type="PROSITE" id="PS50263"/>
    </source>
</evidence>
<keyword evidence="2" id="KW-0012">Acyltransferase</keyword>
<accession>D8JZ27</accession>
<dbReference type="KEGG" id="hdn:Hden_1826"/>
<dbReference type="Proteomes" id="UP000002033">
    <property type="component" value="Chromosome"/>
</dbReference>
<organism evidence="2 3">
    <name type="scientific">Hyphomicrobium denitrificans (strain ATCC 51888 / DSM 1869 / NCIMB 11706 / TK 0415)</name>
    <dbReference type="NCBI Taxonomy" id="582899"/>
    <lineage>
        <taxon>Bacteria</taxon>
        <taxon>Pseudomonadati</taxon>
        <taxon>Pseudomonadota</taxon>
        <taxon>Alphaproteobacteria</taxon>
        <taxon>Hyphomicrobiales</taxon>
        <taxon>Hyphomicrobiaceae</taxon>
        <taxon>Hyphomicrobium</taxon>
    </lineage>
</organism>
<feature type="domain" description="CN hydrolase" evidence="1">
    <location>
        <begin position="8"/>
        <end position="266"/>
    </location>
</feature>
<dbReference type="STRING" id="582899.Hden_1826"/>
<gene>
    <name evidence="2" type="ordered locus">Hden_1826</name>
</gene>
<dbReference type="PANTHER" id="PTHR23088:SF50">
    <property type="entry name" value="HYDROLASE YHCX"/>
    <property type="match status" value="1"/>
</dbReference>
<dbReference type="OrthoDB" id="9811121at2"/>